<gene>
    <name evidence="1" type="ORF">LCGC14_1642980</name>
</gene>
<sequence>MATEILAVPEDCLAEVIAVIRSGLFQIHAHISDETREQLIRWCDGEEKYLTDISQE</sequence>
<dbReference type="EMBL" id="LAZR01013713">
    <property type="protein sequence ID" value="KKM20687.1"/>
    <property type="molecule type" value="Genomic_DNA"/>
</dbReference>
<comment type="caution">
    <text evidence="1">The sequence shown here is derived from an EMBL/GenBank/DDBJ whole genome shotgun (WGS) entry which is preliminary data.</text>
</comment>
<name>A0A0F9HZU8_9ZZZZ</name>
<accession>A0A0F9HZU8</accession>
<dbReference type="AlphaFoldDB" id="A0A0F9HZU8"/>
<proteinExistence type="predicted"/>
<reference evidence="1" key="1">
    <citation type="journal article" date="2015" name="Nature">
        <title>Complex archaea that bridge the gap between prokaryotes and eukaryotes.</title>
        <authorList>
            <person name="Spang A."/>
            <person name="Saw J.H."/>
            <person name="Jorgensen S.L."/>
            <person name="Zaremba-Niedzwiedzka K."/>
            <person name="Martijn J."/>
            <person name="Lind A.E."/>
            <person name="van Eijk R."/>
            <person name="Schleper C."/>
            <person name="Guy L."/>
            <person name="Ettema T.J."/>
        </authorList>
    </citation>
    <scope>NUCLEOTIDE SEQUENCE</scope>
</reference>
<protein>
    <submittedName>
        <fullName evidence="1">Uncharacterized protein</fullName>
    </submittedName>
</protein>
<organism evidence="1">
    <name type="scientific">marine sediment metagenome</name>
    <dbReference type="NCBI Taxonomy" id="412755"/>
    <lineage>
        <taxon>unclassified sequences</taxon>
        <taxon>metagenomes</taxon>
        <taxon>ecological metagenomes</taxon>
    </lineage>
</organism>
<evidence type="ECO:0000313" key="1">
    <source>
        <dbReference type="EMBL" id="KKM20687.1"/>
    </source>
</evidence>